<dbReference type="InterPro" id="IPR017972">
    <property type="entry name" value="Cyt_P450_CS"/>
</dbReference>
<dbReference type="GO" id="GO:0016705">
    <property type="term" value="F:oxidoreductase activity, acting on paired donors, with incorporation or reduction of molecular oxygen"/>
    <property type="evidence" value="ECO:0007669"/>
    <property type="project" value="InterPro"/>
</dbReference>
<dbReference type="PROSITE" id="PS00086">
    <property type="entry name" value="CYTOCHROME_P450"/>
    <property type="match status" value="1"/>
</dbReference>
<keyword evidence="4" id="KW-1185">Reference proteome</keyword>
<evidence type="ECO:0000313" key="3">
    <source>
        <dbReference type="EMBL" id="PLR39209.1"/>
    </source>
</evidence>
<evidence type="ECO:0000313" key="4">
    <source>
        <dbReference type="Proteomes" id="UP000234503"/>
    </source>
</evidence>
<proteinExistence type="inferred from homology"/>
<protein>
    <submittedName>
        <fullName evidence="3">Cytochrome P450</fullName>
    </submittedName>
</protein>
<name>A0A2N5EAR5_9GAMM</name>
<evidence type="ECO:0000256" key="2">
    <source>
        <dbReference type="ARBA" id="ARBA00010617"/>
    </source>
</evidence>
<dbReference type="GO" id="GO:0020037">
    <property type="term" value="F:heme binding"/>
    <property type="evidence" value="ECO:0007669"/>
    <property type="project" value="InterPro"/>
</dbReference>
<dbReference type="GO" id="GO:0004497">
    <property type="term" value="F:monooxygenase activity"/>
    <property type="evidence" value="ECO:0007669"/>
    <property type="project" value="InterPro"/>
</dbReference>
<dbReference type="Proteomes" id="UP000234503">
    <property type="component" value="Unassembled WGS sequence"/>
</dbReference>
<comment type="cofactor">
    <cofactor evidence="1">
        <name>heme</name>
        <dbReference type="ChEBI" id="CHEBI:30413"/>
    </cofactor>
</comment>
<dbReference type="PANTHER" id="PTHR46696:SF1">
    <property type="entry name" value="CYTOCHROME P450 YJIB-RELATED"/>
    <property type="match status" value="1"/>
</dbReference>
<gene>
    <name evidence="3" type="ORF">CYR32_03000</name>
</gene>
<accession>A0A2N5EAR5</accession>
<organism evidence="3 4">
    <name type="scientific">Chimaeribacter coloradensis</name>
    <dbReference type="NCBI Taxonomy" id="2060068"/>
    <lineage>
        <taxon>Bacteria</taxon>
        <taxon>Pseudomonadati</taxon>
        <taxon>Pseudomonadota</taxon>
        <taxon>Gammaproteobacteria</taxon>
        <taxon>Enterobacterales</taxon>
        <taxon>Yersiniaceae</taxon>
        <taxon>Chimaeribacter</taxon>
    </lineage>
</organism>
<dbReference type="EMBL" id="PJZH01000002">
    <property type="protein sequence ID" value="PLR39209.1"/>
    <property type="molecule type" value="Genomic_DNA"/>
</dbReference>
<comment type="caution">
    <text evidence="3">The sequence shown here is derived from an EMBL/GenBank/DDBJ whole genome shotgun (WGS) entry which is preliminary data.</text>
</comment>
<dbReference type="AlphaFoldDB" id="A0A2N5EAR5"/>
<dbReference type="SUPFAM" id="SSF48264">
    <property type="entry name" value="Cytochrome P450"/>
    <property type="match status" value="1"/>
</dbReference>
<evidence type="ECO:0000256" key="1">
    <source>
        <dbReference type="ARBA" id="ARBA00001971"/>
    </source>
</evidence>
<dbReference type="Gene3D" id="1.10.630.10">
    <property type="entry name" value="Cytochrome P450"/>
    <property type="match status" value="2"/>
</dbReference>
<dbReference type="GO" id="GO:0005506">
    <property type="term" value="F:iron ion binding"/>
    <property type="evidence" value="ECO:0007669"/>
    <property type="project" value="InterPro"/>
</dbReference>
<dbReference type="PANTHER" id="PTHR46696">
    <property type="entry name" value="P450, PUTATIVE (EUROFUNG)-RELATED"/>
    <property type="match status" value="1"/>
</dbReference>
<dbReference type="InterPro" id="IPR036396">
    <property type="entry name" value="Cyt_P450_sf"/>
</dbReference>
<sequence>MEIIMLCCPFSSPDPVAAVTLPDPRLVYRQLAVAGPLIALPPYAAVTLSPALAAAALNHPLLGVRPPEAPVPPALQGTAAGTVFAALVRMRDGVAHRPLKSALRTALESLPPSQVTATAARLANQLAADRPLLPAALTRFCYALPICVIADFIGLPPEHRPVLVDEVLALVRCIAPGGTPAQLTAGSRAAETLLARVERATPGPLWRALDAACEQEGLTDKSLVPLNLIGLLFQACEGTAGLIGQSLLAEGAPAARVAQVLRETPPIQNTRRVAQADTDLGGCPLAKGGQVLVVLGAPDAAGTLAFGAGPHACPGRQWAVAIAEVAVAHLLACPAQQSHTTAYRWRVSANARVPEFISPGDEP</sequence>
<reference evidence="3 4" key="1">
    <citation type="submission" date="2017-12" db="EMBL/GenBank/DDBJ databases">
        <title>Characterization of six clinical isolates of Enterochimera gen. nov., a novel genus of the Yersiniaciae family and the three species Enterochimera arupensis sp. nov., Enterochimera coloradensis sp. nov, and Enterochimera californica sp. nov.</title>
        <authorList>
            <person name="Rossi A."/>
            <person name="Fisher M."/>
        </authorList>
    </citation>
    <scope>NUCLEOTIDE SEQUENCE [LARGE SCALE GENOMIC DNA]</scope>
    <source>
        <strain evidence="4">2016-Iso4</strain>
    </source>
</reference>
<comment type="similarity">
    <text evidence="2">Belongs to the cytochrome P450 family.</text>
</comment>